<feature type="compositionally biased region" description="Basic and acidic residues" evidence="1">
    <location>
        <begin position="152"/>
        <end position="161"/>
    </location>
</feature>
<feature type="region of interest" description="Disordered" evidence="1">
    <location>
        <begin position="329"/>
        <end position="401"/>
    </location>
</feature>
<feature type="region of interest" description="Disordered" evidence="1">
    <location>
        <begin position="73"/>
        <end position="104"/>
    </location>
</feature>
<feature type="compositionally biased region" description="Polar residues" evidence="1">
    <location>
        <begin position="301"/>
        <end position="313"/>
    </location>
</feature>
<reference evidence="2 3" key="1">
    <citation type="submission" date="2020-01" db="EMBL/GenBank/DDBJ databases">
        <authorList>
            <consortium name="DOE Joint Genome Institute"/>
            <person name="Haridas S."/>
            <person name="Albert R."/>
            <person name="Binder M."/>
            <person name="Bloem J."/>
            <person name="Labutti K."/>
            <person name="Salamov A."/>
            <person name="Andreopoulos B."/>
            <person name="Baker S.E."/>
            <person name="Barry K."/>
            <person name="Bills G."/>
            <person name="Bluhm B.H."/>
            <person name="Cannon C."/>
            <person name="Castanera R."/>
            <person name="Culley D.E."/>
            <person name="Daum C."/>
            <person name="Ezra D."/>
            <person name="Gonzalez J.B."/>
            <person name="Henrissat B."/>
            <person name="Kuo A."/>
            <person name="Liang C."/>
            <person name="Lipzen A."/>
            <person name="Lutzoni F."/>
            <person name="Magnuson J."/>
            <person name="Mondo S."/>
            <person name="Nolan M."/>
            <person name="Ohm R."/>
            <person name="Pangilinan J."/>
            <person name="Park H.-J.H."/>
            <person name="Ramirez L."/>
            <person name="Alfaro M."/>
            <person name="Sun H."/>
            <person name="Tritt A."/>
            <person name="Yoshinaga Y."/>
            <person name="Zwiers L.-H.L."/>
            <person name="Turgeon B.G."/>
            <person name="Goodwin S.B."/>
            <person name="Spatafora J.W."/>
            <person name="Crous P.W."/>
            <person name="Grigoriev I.V."/>
        </authorList>
    </citation>
    <scope>NUCLEOTIDE SEQUENCE [LARGE SCALE GENOMIC DNA]</scope>
    <source>
        <strain evidence="2 3">CBS 611.86</strain>
    </source>
</reference>
<keyword evidence="3" id="KW-1185">Reference proteome</keyword>
<feature type="compositionally biased region" description="Polar residues" evidence="1">
    <location>
        <begin position="391"/>
        <end position="401"/>
    </location>
</feature>
<dbReference type="AlphaFoldDB" id="A0A7C8ME01"/>
<protein>
    <submittedName>
        <fullName evidence="2">Uncharacterized protein</fullName>
    </submittedName>
</protein>
<organism evidence="2 3">
    <name type="scientific">Massariosphaeria phaeospora</name>
    <dbReference type="NCBI Taxonomy" id="100035"/>
    <lineage>
        <taxon>Eukaryota</taxon>
        <taxon>Fungi</taxon>
        <taxon>Dikarya</taxon>
        <taxon>Ascomycota</taxon>
        <taxon>Pezizomycotina</taxon>
        <taxon>Dothideomycetes</taxon>
        <taxon>Pleosporomycetidae</taxon>
        <taxon>Pleosporales</taxon>
        <taxon>Pleosporales incertae sedis</taxon>
        <taxon>Massariosphaeria</taxon>
    </lineage>
</organism>
<name>A0A7C8ME01_9PLEO</name>
<dbReference type="Proteomes" id="UP000481861">
    <property type="component" value="Unassembled WGS sequence"/>
</dbReference>
<feature type="region of interest" description="Disordered" evidence="1">
    <location>
        <begin position="152"/>
        <end position="260"/>
    </location>
</feature>
<evidence type="ECO:0000313" key="3">
    <source>
        <dbReference type="Proteomes" id="UP000481861"/>
    </source>
</evidence>
<gene>
    <name evidence="2" type="ORF">BDV95DRAFT_592079</name>
</gene>
<evidence type="ECO:0000313" key="2">
    <source>
        <dbReference type="EMBL" id="KAF2875379.1"/>
    </source>
</evidence>
<feature type="compositionally biased region" description="Basic and acidic residues" evidence="1">
    <location>
        <begin position="1"/>
        <end position="10"/>
    </location>
</feature>
<feature type="region of interest" description="Disordered" evidence="1">
    <location>
        <begin position="1"/>
        <end position="21"/>
    </location>
</feature>
<feature type="compositionally biased region" description="Acidic residues" evidence="1">
    <location>
        <begin position="241"/>
        <end position="259"/>
    </location>
</feature>
<sequence length="401" mass="43843">MDHTESTARPEEDDFQSAPVDIEQYLTAEMIEKVASAIYRPERQVRLMTTKPTDTIGQFRVAVIGTRNKKEVEGDYEGKAMNETGAHTTQKSNGDRSGEADDHDFSTGLIRSLAGQPVRGSTRLEALQKLLHQVERNYSLMDELDAEEIKKAKKAEKEAKRKNPATPIRKSARVANKTAEQPSDKVAMNIYERRAKERRRSSTEPSQAAVVIGQDDGAGPVGEKAQGEGEKGVAGLADEGAQGEEEEVVAGPADEETGEVDSYATGEYMNGEVAATAKSEQEGVRKTIFRQHTPNTEKKGTQATLGRGSNKNDAQAVEKMVEFEHDDQLAIGPGPENTHHEVTAFGNAGTDRGMESEAAGYKRRSEAGESSEKEDEEAEEQPRPKRFKPRTMSTASGKYGK</sequence>
<evidence type="ECO:0000256" key="1">
    <source>
        <dbReference type="SAM" id="MobiDB-lite"/>
    </source>
</evidence>
<proteinExistence type="predicted"/>
<feature type="compositionally biased region" description="Basic and acidic residues" evidence="1">
    <location>
        <begin position="93"/>
        <end position="104"/>
    </location>
</feature>
<feature type="region of interest" description="Disordered" evidence="1">
    <location>
        <begin position="288"/>
        <end position="314"/>
    </location>
</feature>
<comment type="caution">
    <text evidence="2">The sequence shown here is derived from an EMBL/GenBank/DDBJ whole genome shotgun (WGS) entry which is preliminary data.</text>
</comment>
<dbReference type="EMBL" id="JAADJZ010000005">
    <property type="protein sequence ID" value="KAF2875379.1"/>
    <property type="molecule type" value="Genomic_DNA"/>
</dbReference>
<accession>A0A7C8ME01</accession>